<evidence type="ECO:0000256" key="1">
    <source>
        <dbReference type="ARBA" id="ARBA00022512"/>
    </source>
</evidence>
<dbReference type="EMBL" id="CALZ01000090">
    <property type="protein sequence ID" value="CCK83660.1"/>
    <property type="molecule type" value="Genomic_DNA"/>
</dbReference>
<keyword evidence="5" id="KW-0472">Membrane</keyword>
<dbReference type="EMBL" id="CALZ01000099">
    <property type="protein sequence ID" value="CCK83872.1"/>
    <property type="molecule type" value="Genomic_DNA"/>
</dbReference>
<reference evidence="8 9" key="1">
    <citation type="submission" date="2012-08" db="EMBL/GenBank/DDBJ databases">
        <title>Draft Genome Sequences of Lactobacillus equicursoris CIP 110162T, isolated from thoroughbred racehorse feces and Lactobacillus sp. CRBIP 24.137 isolated from urine of human.</title>
        <authorList>
            <person name="Cousin S."/>
            <person name="Loux V."/>
            <person name="Ma L."/>
            <person name="Creno S."/>
            <person name="Clermont D."/>
            <person name="Bizet C."/>
            <person name="Bouchier C."/>
        </authorList>
    </citation>
    <scope>NUCLEOTIDE SEQUENCE [LARGE SCALE GENOMIC DNA]</scope>
    <source>
        <strain evidence="8 9">66c</strain>
    </source>
</reference>
<dbReference type="Pfam" id="PF00746">
    <property type="entry name" value="Gram_pos_anchor"/>
    <property type="match status" value="1"/>
</dbReference>
<evidence type="ECO:0000256" key="4">
    <source>
        <dbReference type="ARBA" id="ARBA00023088"/>
    </source>
</evidence>
<dbReference type="NCBIfam" id="TIGR01167">
    <property type="entry name" value="LPXTG_anchor"/>
    <property type="match status" value="1"/>
</dbReference>
<evidence type="ECO:0000256" key="2">
    <source>
        <dbReference type="ARBA" id="ARBA00022525"/>
    </source>
</evidence>
<proteinExistence type="predicted"/>
<keyword evidence="2" id="KW-0964">Secreted</keyword>
<dbReference type="AlphaFoldDB" id="K0NFB6"/>
<evidence type="ECO:0000256" key="5">
    <source>
        <dbReference type="SAM" id="Phobius"/>
    </source>
</evidence>
<evidence type="ECO:0000313" key="9">
    <source>
        <dbReference type="Proteomes" id="UP000009325"/>
    </source>
</evidence>
<feature type="domain" description="Gram-positive cocci surface proteins LPxTG" evidence="6">
    <location>
        <begin position="38"/>
        <end position="74"/>
    </location>
</feature>
<keyword evidence="5" id="KW-0812">Transmembrane</keyword>
<gene>
    <name evidence="7" type="ORF">BN146_05270</name>
    <name evidence="8" type="ORF">BN146_06410</name>
</gene>
<keyword evidence="5" id="KW-1133">Transmembrane helix</keyword>
<organism evidence="8 9">
    <name type="scientific">Lactobacillus equicursoris 66c</name>
    <dbReference type="NCBI Taxonomy" id="872326"/>
    <lineage>
        <taxon>Bacteria</taxon>
        <taxon>Bacillati</taxon>
        <taxon>Bacillota</taxon>
        <taxon>Bacilli</taxon>
        <taxon>Lactobacillales</taxon>
        <taxon>Lactobacillaceae</taxon>
        <taxon>Lactobacillus</taxon>
    </lineage>
</organism>
<keyword evidence="1" id="KW-0134">Cell wall</keyword>
<feature type="transmembrane region" description="Helical" evidence="5">
    <location>
        <begin position="50"/>
        <end position="70"/>
    </location>
</feature>
<accession>K0NFB6</accession>
<evidence type="ECO:0000313" key="7">
    <source>
        <dbReference type="EMBL" id="CCK83660.1"/>
    </source>
</evidence>
<protein>
    <recommendedName>
        <fullName evidence="6">Gram-positive cocci surface proteins LPxTG domain-containing protein</fullName>
    </recommendedName>
</protein>
<name>K0NFB6_9LACO</name>
<comment type="caution">
    <text evidence="8">The sequence shown here is derived from an EMBL/GenBank/DDBJ whole genome shotgun (WGS) entry which is preliminary data.</text>
</comment>
<evidence type="ECO:0000313" key="8">
    <source>
        <dbReference type="EMBL" id="CCK83872.1"/>
    </source>
</evidence>
<keyword evidence="3" id="KW-0732">Signal</keyword>
<sequence length="75" mass="8337">MNKTKVTVNSSSYYSSFMKKTNPDGLCYNYTTPVEILNNKTPSLPLTSGVGSALFVIAGLMLFAFAFYQLKRRKA</sequence>
<keyword evidence="4" id="KW-0572">Peptidoglycan-anchor</keyword>
<dbReference type="Proteomes" id="UP000009325">
    <property type="component" value="Unassembled WGS sequence"/>
</dbReference>
<dbReference type="InterPro" id="IPR019931">
    <property type="entry name" value="LPXTG_anchor"/>
</dbReference>
<dbReference type="RefSeq" id="WP_009558105.1">
    <property type="nucleotide sequence ID" value="NZ_CALZ01000090.1"/>
</dbReference>
<evidence type="ECO:0000256" key="3">
    <source>
        <dbReference type="ARBA" id="ARBA00022729"/>
    </source>
</evidence>
<evidence type="ECO:0000259" key="6">
    <source>
        <dbReference type="Pfam" id="PF00746"/>
    </source>
</evidence>